<dbReference type="EMBL" id="BCNO01000003">
    <property type="protein sequence ID" value="GAQ95693.1"/>
    <property type="molecule type" value="Genomic_DNA"/>
</dbReference>
<sequence>MTVKTTVFGYPKIGPQRQLKKALESYWSGKISQKELAQEAEKLIINNAKTIVQHGIDIVPSNEFSLYDFILDLSIMFNVIPERFQNISNPMERYFAIARGTADAPASEMTKWFNTNYHYIVPEIEKTTGFELKENKPLKEYELLKNSLNLKTKPVLTGPFTYLYCAKVKDYAYFLDRIASVYMRLLKELEESDVEEVQIDEPAMVLDLENNTVQAIIDCYRKITAGLSKIKVYIQTYYESLSHYEKIVYELPVNGIGFDFVDGRENLDSISKFGFPNDKILIAGVVSGRDPWKTDFTETLKLIETLTKFTKNIILSNSCPLMHLPVTVKNESIPEEILRLLSFANERLEELTLLKTAINEGKEPPEQNLSIKFTNPEVRKKISQIDENALDRKQDFSERYEKQMEILRLPLFPTTTIGSFPQTAELRKVRADFKAGKISLEQYEEFINQEIKKAIEIQEQIGLDVLVHGEFERTDMVEFFAERLQGFAVTKNGWVQSYGSRCVRPPIIYGDVWRENPLIFKETLYAQSLTEKPVKGILTGPVTILQWSYPRKDISKKEVAYQIALALKEEVMELERAGIKIIQIDEPALREGMPLKKAKVDEYFDWAIKSFKIVTGAVKPETQIHTHMCYSEFNDIIEKIYAMDADVISIEASRSKGEILKAFEKFKYDRGIGIGVYDIHSPRVPTVEEMLEIVKRSIKLIDKRLFWINPDCGLKTRGWQETISSLKNMVKVAEIMRKEAKDV</sequence>
<feature type="binding site" evidence="12">
    <location>
        <position position="651"/>
    </location>
    <ligand>
        <name>Zn(2+)</name>
        <dbReference type="ChEBI" id="CHEBI:29105"/>
        <label>1</label>
        <note>catalytic</note>
    </ligand>
</feature>
<keyword evidence="6 10" id="KW-0808">Transferase</keyword>
<feature type="binding site" evidence="10">
    <location>
        <position position="651"/>
    </location>
    <ligand>
        <name>Zn(2+)</name>
        <dbReference type="ChEBI" id="CHEBI:29105"/>
        <note>catalytic</note>
    </ligand>
</feature>
<feature type="binding site" evidence="10 11">
    <location>
        <begin position="417"/>
        <end position="419"/>
    </location>
    <ligand>
        <name>L-homocysteine</name>
        <dbReference type="ChEBI" id="CHEBI:58199"/>
    </ligand>
</feature>
<keyword evidence="8 10" id="KW-0862">Zinc</keyword>
<feature type="binding site" evidence="11">
    <location>
        <position position="116"/>
    </location>
    <ligand>
        <name>5-methyltetrahydropteroyltri-L-glutamate</name>
        <dbReference type="ChEBI" id="CHEBI:58207"/>
    </ligand>
</feature>
<dbReference type="RefSeq" id="WP_059177120.1">
    <property type="nucleotide sequence ID" value="NZ_BCNO01000003.1"/>
</dbReference>
<feature type="domain" description="Cobalamin-independent methionine synthase MetE N-terminal" evidence="15">
    <location>
        <begin position="5"/>
        <end position="309"/>
    </location>
</feature>
<feature type="binding site" evidence="10">
    <location>
        <position position="627"/>
    </location>
    <ligand>
        <name>Zn(2+)</name>
        <dbReference type="ChEBI" id="CHEBI:29105"/>
        <note>catalytic</note>
    </ligand>
</feature>
<comment type="caution">
    <text evidence="10">Lacks conserved residue(s) required for the propagation of feature annotation.</text>
</comment>
<feature type="binding site" evidence="10 11">
    <location>
        <position position="547"/>
    </location>
    <ligand>
        <name>5-methyltetrahydropteroyltri-L-glutamate</name>
        <dbReference type="ChEBI" id="CHEBI:58207"/>
    </ligand>
</feature>
<keyword evidence="17" id="KW-1185">Reference proteome</keyword>
<organism evidence="16 17">
    <name type="scientific">Thermodesulfovibrio aggregans</name>
    <dbReference type="NCBI Taxonomy" id="86166"/>
    <lineage>
        <taxon>Bacteria</taxon>
        <taxon>Pseudomonadati</taxon>
        <taxon>Nitrospirota</taxon>
        <taxon>Thermodesulfovibrionia</taxon>
        <taxon>Thermodesulfovibrionales</taxon>
        <taxon>Thermodesulfovibrionaceae</taxon>
        <taxon>Thermodesulfovibrio</taxon>
    </lineage>
</organism>
<feature type="binding site" evidence="12">
    <location>
        <position position="712"/>
    </location>
    <ligand>
        <name>Zn(2+)</name>
        <dbReference type="ChEBI" id="CHEBI:29105"/>
        <label>1</label>
        <note>catalytic</note>
    </ligand>
</feature>
<evidence type="ECO:0000256" key="11">
    <source>
        <dbReference type="PIRSR" id="PIRSR000382-1"/>
    </source>
</evidence>
<dbReference type="EC" id="2.1.1.14" evidence="10"/>
<feature type="binding site" evidence="11">
    <location>
        <position position="20"/>
    </location>
    <ligand>
        <name>5-methyltetrahydropteroyltri-L-glutamate</name>
        <dbReference type="ChEBI" id="CHEBI:58207"/>
    </ligand>
</feature>
<evidence type="ECO:0000313" key="17">
    <source>
        <dbReference type="Proteomes" id="UP000054976"/>
    </source>
</evidence>
<proteinExistence type="inferred from homology"/>
<dbReference type="UniPathway" id="UPA00051">
    <property type="reaction ID" value="UER00082"/>
</dbReference>
<comment type="cofactor">
    <cofactor evidence="10">
        <name>Zn(2+)</name>
        <dbReference type="ChEBI" id="CHEBI:29105"/>
    </cofactor>
    <text evidence="10">Binds 1 zinc ion per subunit.</text>
</comment>
<evidence type="ECO:0000256" key="7">
    <source>
        <dbReference type="ARBA" id="ARBA00022723"/>
    </source>
</evidence>
<dbReference type="AlphaFoldDB" id="A0A0U9HXJ8"/>
<dbReference type="GO" id="GO:0003871">
    <property type="term" value="F:5-methyltetrahydropteroyltriglutamate-homocysteine S-methyltransferase activity"/>
    <property type="evidence" value="ECO:0007669"/>
    <property type="project" value="UniProtKB-UniRule"/>
</dbReference>
<dbReference type="Pfam" id="PF01717">
    <property type="entry name" value="Meth_synt_2"/>
    <property type="match status" value="1"/>
</dbReference>
<feature type="binding site" evidence="10">
    <location>
        <position position="712"/>
    </location>
    <ligand>
        <name>Zn(2+)</name>
        <dbReference type="ChEBI" id="CHEBI:29105"/>
        <note>catalytic</note>
    </ligand>
</feature>
<keyword evidence="5 10" id="KW-0028">Amino-acid biosynthesis</keyword>
<evidence type="ECO:0000259" key="15">
    <source>
        <dbReference type="Pfam" id="PF08267"/>
    </source>
</evidence>
<protein>
    <recommendedName>
        <fullName evidence="10">5-methyltetrahydropteroyltriglutamate--homocysteine methyltransferase</fullName>
        <ecNumber evidence="10">2.1.1.14</ecNumber>
    </recommendedName>
    <alternativeName>
        <fullName evidence="10">Cobalamin-independent methionine synthase</fullName>
    </alternativeName>
    <alternativeName>
        <fullName evidence="10">Methionine synthase, vitamin-B12 independent isozyme</fullName>
    </alternativeName>
</protein>
<keyword evidence="9 10" id="KW-0486">Methionine biosynthesis</keyword>
<feature type="binding site" evidence="10 11">
    <location>
        <position position="470"/>
    </location>
    <ligand>
        <name>L-methionine</name>
        <dbReference type="ChEBI" id="CHEBI:57844"/>
    </ligand>
</feature>
<comment type="catalytic activity">
    <reaction evidence="10">
        <text>5-methyltetrahydropteroyltri-L-glutamate + L-homocysteine = tetrahydropteroyltri-L-glutamate + L-methionine</text>
        <dbReference type="Rhea" id="RHEA:21196"/>
        <dbReference type="ChEBI" id="CHEBI:57844"/>
        <dbReference type="ChEBI" id="CHEBI:58140"/>
        <dbReference type="ChEBI" id="CHEBI:58199"/>
        <dbReference type="ChEBI" id="CHEBI:58207"/>
        <dbReference type="EC" id="2.1.1.14"/>
    </reaction>
</comment>
<feature type="binding site" evidence="10">
    <location>
        <position position="629"/>
    </location>
    <ligand>
        <name>Zn(2+)</name>
        <dbReference type="ChEBI" id="CHEBI:29105"/>
        <note>catalytic</note>
    </ligand>
</feature>
<evidence type="ECO:0000256" key="9">
    <source>
        <dbReference type="ARBA" id="ARBA00023167"/>
    </source>
</evidence>
<dbReference type="Gene3D" id="3.20.20.210">
    <property type="match status" value="2"/>
</dbReference>
<dbReference type="Proteomes" id="UP000054976">
    <property type="component" value="Unassembled WGS sequence"/>
</dbReference>
<evidence type="ECO:0000256" key="4">
    <source>
        <dbReference type="ARBA" id="ARBA00022603"/>
    </source>
</evidence>
<feature type="domain" description="Cobalamin-independent methionine synthase MetE C-terminal/archaeal" evidence="14">
    <location>
        <begin position="412"/>
        <end position="734"/>
    </location>
</feature>
<feature type="binding site" evidence="10">
    <location>
        <position position="591"/>
    </location>
    <ligand>
        <name>5-methyltetrahydropteroyltri-L-glutamate</name>
        <dbReference type="ChEBI" id="CHEBI:58207"/>
    </ligand>
</feature>
<dbReference type="PIRSF" id="PIRSF000382">
    <property type="entry name" value="MeTrfase_B12_ind"/>
    <property type="match status" value="1"/>
</dbReference>
<dbReference type="InterPro" id="IPR006276">
    <property type="entry name" value="Cobalamin-indep_Met_synthase"/>
</dbReference>
<feature type="binding site" evidence="10 11">
    <location>
        <begin position="417"/>
        <end position="419"/>
    </location>
    <ligand>
        <name>L-methionine</name>
        <dbReference type="ChEBI" id="CHEBI:57844"/>
    </ligand>
</feature>
<dbReference type="InterPro" id="IPR013215">
    <property type="entry name" value="Cbl-indep_Met_Synth_N"/>
</dbReference>
<dbReference type="NCBIfam" id="NF003556">
    <property type="entry name" value="PRK05222.1"/>
    <property type="match status" value="1"/>
</dbReference>
<comment type="function">
    <text evidence="1 10">Catalyzes the transfer of a methyl group from 5-methyltetrahydrofolate to homocysteine resulting in methionine formation.</text>
</comment>
<dbReference type="SUPFAM" id="SSF51726">
    <property type="entry name" value="UROD/MetE-like"/>
    <property type="match status" value="2"/>
</dbReference>
<keyword evidence="4 10" id="KW-0489">Methyltransferase</keyword>
<dbReference type="GO" id="GO:0032259">
    <property type="term" value="P:methylation"/>
    <property type="evidence" value="ECO:0007669"/>
    <property type="project" value="UniProtKB-KW"/>
</dbReference>
<dbReference type="OrthoDB" id="244285at2"/>
<evidence type="ECO:0000256" key="10">
    <source>
        <dbReference type="HAMAP-Rule" id="MF_00172"/>
    </source>
</evidence>
<evidence type="ECO:0000256" key="8">
    <source>
        <dbReference type="ARBA" id="ARBA00022833"/>
    </source>
</evidence>
<keyword evidence="7 10" id="KW-0479">Metal-binding</keyword>
<comment type="pathway">
    <text evidence="2 10">Amino-acid biosynthesis; L-methionine biosynthesis via de novo pathway; L-methionine from L-homocysteine (MetE route): step 1/1.</text>
</comment>
<name>A0A0U9HXJ8_9BACT</name>
<feature type="binding site" evidence="10 11">
    <location>
        <position position="585"/>
    </location>
    <ligand>
        <name>L-homocysteine</name>
        <dbReference type="ChEBI" id="CHEBI:58199"/>
    </ligand>
</feature>
<dbReference type="CDD" id="cd03312">
    <property type="entry name" value="CIMS_N_terminal_like"/>
    <property type="match status" value="1"/>
</dbReference>
<reference evidence="17" key="1">
    <citation type="submission" date="2016-01" db="EMBL/GenBank/DDBJ databases">
        <title>Draft genome sequence of Thermodesulfovibrio aggregans strain TGE-P1.</title>
        <authorList>
            <person name="Sekiguchi Y."/>
            <person name="Ohashi A."/>
            <person name="Matsuura N."/>
            <person name="Tourlousse M.D."/>
        </authorList>
    </citation>
    <scope>NUCLEOTIDE SEQUENCE [LARGE SCALE GENOMIC DNA]</scope>
    <source>
        <strain evidence="17">TGE-P1</strain>
    </source>
</reference>
<evidence type="ECO:0000256" key="1">
    <source>
        <dbReference type="ARBA" id="ARBA00002777"/>
    </source>
</evidence>
<dbReference type="STRING" id="86166.TAGGR_3167"/>
<evidence type="ECO:0000313" key="16">
    <source>
        <dbReference type="EMBL" id="GAQ95693.1"/>
    </source>
</evidence>
<comment type="similarity">
    <text evidence="3 10">Belongs to the vitamin-B12 independent methionine synthase family.</text>
</comment>
<accession>A0A0U9HXJ8</accession>
<keyword evidence="10" id="KW-0677">Repeat</keyword>
<feature type="binding site" evidence="12">
    <location>
        <position position="627"/>
    </location>
    <ligand>
        <name>Zn(2+)</name>
        <dbReference type="ChEBI" id="CHEBI:29105"/>
        <label>1</label>
        <note>catalytic</note>
    </ligand>
</feature>
<feature type="binding site" evidence="10">
    <location>
        <position position="470"/>
    </location>
    <ligand>
        <name>L-homocysteine</name>
        <dbReference type="ChEBI" id="CHEBI:58199"/>
    </ligand>
</feature>
<evidence type="ECO:0000256" key="13">
    <source>
        <dbReference type="PIRSR" id="PIRSR000382-3"/>
    </source>
</evidence>
<dbReference type="PANTHER" id="PTHR30519">
    <property type="entry name" value="5-METHYLTETRAHYDROPTEROYLTRIGLUTAMATE--HOMOCYSTEINE METHYLTRANSFERASE"/>
    <property type="match status" value="1"/>
</dbReference>
<dbReference type="InterPro" id="IPR038071">
    <property type="entry name" value="UROD/MetE-like_sf"/>
</dbReference>
<evidence type="ECO:0000256" key="12">
    <source>
        <dbReference type="PIRSR" id="PIRSR000382-2"/>
    </source>
</evidence>
<dbReference type="InterPro" id="IPR002629">
    <property type="entry name" value="Met_Synth_C/arc"/>
</dbReference>
<gene>
    <name evidence="10" type="primary">metE</name>
    <name evidence="16" type="ORF">TAGGR_3167</name>
</gene>
<dbReference type="CDD" id="cd03311">
    <property type="entry name" value="CIMS_C_terminal_like"/>
    <property type="match status" value="1"/>
</dbReference>
<feature type="binding site" evidence="10 11">
    <location>
        <begin position="501"/>
        <end position="502"/>
    </location>
    <ligand>
        <name>5-methyltetrahydropteroyltri-L-glutamate</name>
        <dbReference type="ChEBI" id="CHEBI:58207"/>
    </ligand>
</feature>
<evidence type="ECO:0000256" key="6">
    <source>
        <dbReference type="ARBA" id="ARBA00022679"/>
    </source>
</evidence>
<comment type="cofactor">
    <cofactor evidence="12">
        <name>Zn(2+)</name>
        <dbReference type="ChEBI" id="CHEBI:29105"/>
    </cofactor>
    <text evidence="12">Binds 2 Zn(2+) ions per subunit.</text>
</comment>
<evidence type="ECO:0000256" key="5">
    <source>
        <dbReference type="ARBA" id="ARBA00022605"/>
    </source>
</evidence>
<dbReference type="GO" id="GO:0009086">
    <property type="term" value="P:methionine biosynthetic process"/>
    <property type="evidence" value="ECO:0007669"/>
    <property type="project" value="UniProtKB-UniRule"/>
</dbReference>
<feature type="binding site" evidence="10">
    <location>
        <position position="111"/>
    </location>
    <ligand>
        <name>5-methyltetrahydropteroyltri-L-glutamate</name>
        <dbReference type="ChEBI" id="CHEBI:58207"/>
    </ligand>
</feature>
<feature type="binding site" evidence="10 11">
    <location>
        <position position="585"/>
    </location>
    <ligand>
        <name>L-methionine</name>
        <dbReference type="ChEBI" id="CHEBI:57844"/>
    </ligand>
</feature>
<comment type="caution">
    <text evidence="16">The sequence shown here is derived from an EMBL/GenBank/DDBJ whole genome shotgun (WGS) entry which is preliminary data.</text>
</comment>
<dbReference type="NCBIfam" id="TIGR01371">
    <property type="entry name" value="met_syn_B12ind"/>
    <property type="match status" value="1"/>
</dbReference>
<evidence type="ECO:0000259" key="14">
    <source>
        <dbReference type="Pfam" id="PF01717"/>
    </source>
</evidence>
<dbReference type="Pfam" id="PF08267">
    <property type="entry name" value="Meth_synt_1"/>
    <property type="match status" value="1"/>
</dbReference>
<feature type="active site" description="Proton donor" evidence="10 13">
    <location>
        <position position="680"/>
    </location>
</feature>
<evidence type="ECO:0000256" key="3">
    <source>
        <dbReference type="ARBA" id="ARBA00009553"/>
    </source>
</evidence>
<dbReference type="HAMAP" id="MF_00172">
    <property type="entry name" value="Meth_synth"/>
    <property type="match status" value="1"/>
</dbReference>
<feature type="binding site" evidence="12">
    <location>
        <position position="629"/>
    </location>
    <ligand>
        <name>Zn(2+)</name>
        <dbReference type="ChEBI" id="CHEBI:29105"/>
        <label>1</label>
        <note>catalytic</note>
    </ligand>
</feature>
<evidence type="ECO:0000256" key="2">
    <source>
        <dbReference type="ARBA" id="ARBA00004681"/>
    </source>
</evidence>
<dbReference type="GO" id="GO:0008270">
    <property type="term" value="F:zinc ion binding"/>
    <property type="evidence" value="ECO:0007669"/>
    <property type="project" value="InterPro"/>
</dbReference>